<keyword evidence="5" id="KW-0539">Nucleus</keyword>
<keyword evidence="3 6" id="KW-0863">Zinc-finger</keyword>
<evidence type="ECO:0000256" key="6">
    <source>
        <dbReference type="PROSITE-ProRule" id="PRU00042"/>
    </source>
</evidence>
<gene>
    <name evidence="8" type="ORF">AFUS01_LOCUS43925</name>
</gene>
<dbReference type="GO" id="GO:0000981">
    <property type="term" value="F:DNA-binding transcription factor activity, RNA polymerase II-specific"/>
    <property type="evidence" value="ECO:0007669"/>
    <property type="project" value="TreeGrafter"/>
</dbReference>
<organism evidence="8 9">
    <name type="scientific">Allacma fusca</name>
    <dbReference type="NCBI Taxonomy" id="39272"/>
    <lineage>
        <taxon>Eukaryota</taxon>
        <taxon>Metazoa</taxon>
        <taxon>Ecdysozoa</taxon>
        <taxon>Arthropoda</taxon>
        <taxon>Hexapoda</taxon>
        <taxon>Collembola</taxon>
        <taxon>Symphypleona</taxon>
        <taxon>Sminthuridae</taxon>
        <taxon>Allacma</taxon>
    </lineage>
</organism>
<dbReference type="PANTHER" id="PTHR24394">
    <property type="entry name" value="ZINC FINGER PROTEIN"/>
    <property type="match status" value="1"/>
</dbReference>
<dbReference type="PROSITE" id="PS50157">
    <property type="entry name" value="ZINC_FINGER_C2H2_2"/>
    <property type="match status" value="2"/>
</dbReference>
<evidence type="ECO:0000256" key="1">
    <source>
        <dbReference type="ARBA" id="ARBA00022723"/>
    </source>
</evidence>
<dbReference type="GO" id="GO:0005634">
    <property type="term" value="C:nucleus"/>
    <property type="evidence" value="ECO:0007669"/>
    <property type="project" value="TreeGrafter"/>
</dbReference>
<dbReference type="Proteomes" id="UP000708208">
    <property type="component" value="Unassembled WGS sequence"/>
</dbReference>
<dbReference type="Pfam" id="PF00096">
    <property type="entry name" value="zf-C2H2"/>
    <property type="match status" value="1"/>
</dbReference>
<dbReference type="EMBL" id="CAJVCH010570231">
    <property type="protein sequence ID" value="CAG7834414.1"/>
    <property type="molecule type" value="Genomic_DNA"/>
</dbReference>
<keyword evidence="2" id="KW-0677">Repeat</keyword>
<keyword evidence="9" id="KW-1185">Reference proteome</keyword>
<evidence type="ECO:0000256" key="4">
    <source>
        <dbReference type="ARBA" id="ARBA00022833"/>
    </source>
</evidence>
<dbReference type="PROSITE" id="PS00028">
    <property type="entry name" value="ZINC_FINGER_C2H2_1"/>
    <property type="match status" value="2"/>
</dbReference>
<feature type="domain" description="C2H2-type" evidence="7">
    <location>
        <begin position="118"/>
        <end position="145"/>
    </location>
</feature>
<evidence type="ECO:0000259" key="7">
    <source>
        <dbReference type="PROSITE" id="PS50157"/>
    </source>
</evidence>
<evidence type="ECO:0000256" key="2">
    <source>
        <dbReference type="ARBA" id="ARBA00022737"/>
    </source>
</evidence>
<feature type="domain" description="C2H2-type" evidence="7">
    <location>
        <begin position="146"/>
        <end position="173"/>
    </location>
</feature>
<reference evidence="8" key="1">
    <citation type="submission" date="2021-06" db="EMBL/GenBank/DDBJ databases">
        <authorList>
            <person name="Hodson N. C."/>
            <person name="Mongue J. A."/>
            <person name="Jaron S. K."/>
        </authorList>
    </citation>
    <scope>NUCLEOTIDE SEQUENCE</scope>
</reference>
<dbReference type="SMART" id="SM00355">
    <property type="entry name" value="ZnF_C2H2"/>
    <property type="match status" value="3"/>
</dbReference>
<evidence type="ECO:0000256" key="3">
    <source>
        <dbReference type="ARBA" id="ARBA00022771"/>
    </source>
</evidence>
<evidence type="ECO:0000313" key="8">
    <source>
        <dbReference type="EMBL" id="CAG7834414.1"/>
    </source>
</evidence>
<dbReference type="InterPro" id="IPR013087">
    <property type="entry name" value="Znf_C2H2_type"/>
</dbReference>
<sequence length="173" mass="20460">MGTSVLAFKIRSQFPTRDLDRASLRKIMKLVMRLVEKNKVRITNIGISPYKSREDLKEEDVDLKKKGHYRQNWNCYVCAHQPFKNEKDLLEHCSNGHDRQDLLTGLVHTVKRENLKKYECRDCGKIFSRSSHLKTHLVVHTKEKTFECRVCNKLFRYTCTLKKHKKMFHGALP</sequence>
<evidence type="ECO:0000256" key="5">
    <source>
        <dbReference type="ARBA" id="ARBA00023242"/>
    </source>
</evidence>
<dbReference type="FunFam" id="3.30.160.60:FF:000016">
    <property type="entry name" value="zinc finger protein 37 homolog"/>
    <property type="match status" value="1"/>
</dbReference>
<dbReference type="PANTHER" id="PTHR24394:SF44">
    <property type="entry name" value="ZINC FINGER PROTEIN 271-LIKE"/>
    <property type="match status" value="1"/>
</dbReference>
<dbReference type="AlphaFoldDB" id="A0A8J2LJR6"/>
<comment type="caution">
    <text evidence="8">The sequence shown here is derived from an EMBL/GenBank/DDBJ whole genome shotgun (WGS) entry which is preliminary data.</text>
</comment>
<accession>A0A8J2LJR6</accession>
<keyword evidence="1" id="KW-0479">Metal-binding</keyword>
<dbReference type="GO" id="GO:0008270">
    <property type="term" value="F:zinc ion binding"/>
    <property type="evidence" value="ECO:0007669"/>
    <property type="project" value="UniProtKB-KW"/>
</dbReference>
<protein>
    <recommendedName>
        <fullName evidence="7">C2H2-type domain-containing protein</fullName>
    </recommendedName>
</protein>
<dbReference type="OrthoDB" id="3437960at2759"/>
<name>A0A8J2LJR6_9HEXA</name>
<keyword evidence="4" id="KW-0862">Zinc</keyword>
<proteinExistence type="predicted"/>
<evidence type="ECO:0000313" key="9">
    <source>
        <dbReference type="Proteomes" id="UP000708208"/>
    </source>
</evidence>